<dbReference type="EMBL" id="WGGT01000007">
    <property type="protein sequence ID" value="MVQ45617.1"/>
    <property type="molecule type" value="Genomic_DNA"/>
</dbReference>
<dbReference type="AlphaFoldDB" id="A0A3R6AFP2"/>
<dbReference type="Proteomes" id="UP000284465">
    <property type="component" value="Unassembled WGS sequence"/>
</dbReference>
<evidence type="ECO:0000256" key="3">
    <source>
        <dbReference type="ARBA" id="ARBA00023004"/>
    </source>
</evidence>
<keyword evidence="3 5" id="KW-0408">Iron</keyword>
<dbReference type="InterPro" id="IPR040085">
    <property type="entry name" value="MJ0674-like"/>
</dbReference>
<reference evidence="7 13" key="2">
    <citation type="journal article" date="2019" name="Nat. Med.">
        <title>A library of human gut bacterial isolates paired with longitudinal multiomics data enables mechanistic microbiome research.</title>
        <authorList>
            <person name="Poyet M."/>
            <person name="Groussin M."/>
            <person name="Gibbons S.M."/>
            <person name="Avila-Pacheco J."/>
            <person name="Jiang X."/>
            <person name="Kearney S.M."/>
            <person name="Perrotta A.R."/>
            <person name="Berdy B."/>
            <person name="Zhao S."/>
            <person name="Lieberman T.D."/>
            <person name="Swanson P.K."/>
            <person name="Smith M."/>
            <person name="Roesemann S."/>
            <person name="Alexander J.E."/>
            <person name="Rich S.A."/>
            <person name="Livny J."/>
            <person name="Vlamakis H."/>
            <person name="Clish C."/>
            <person name="Bullock K."/>
            <person name="Deik A."/>
            <person name="Scott J."/>
            <person name="Pierce K.A."/>
            <person name="Xavier R.J."/>
            <person name="Alm E.J."/>
        </authorList>
    </citation>
    <scope>NUCLEOTIDE SEQUENCE [LARGE SCALE GENOMIC DNA]</scope>
    <source>
        <strain evidence="7 13">BIOML-A1</strain>
    </source>
</reference>
<evidence type="ECO:0000256" key="2">
    <source>
        <dbReference type="ARBA" id="ARBA00022723"/>
    </source>
</evidence>
<dbReference type="EMBL" id="WNAJ01000008">
    <property type="protein sequence ID" value="MTR85190.1"/>
    <property type="molecule type" value="Genomic_DNA"/>
</dbReference>
<feature type="binding site" evidence="5">
    <location>
        <position position="49"/>
    </location>
    <ligand>
        <name>[4Fe-4S] cluster</name>
        <dbReference type="ChEBI" id="CHEBI:49883"/>
        <note>4Fe-4S-S-AdoMet</note>
    </ligand>
</feature>
<dbReference type="SUPFAM" id="SSF102114">
    <property type="entry name" value="Radical SAM enzymes"/>
    <property type="match status" value="1"/>
</dbReference>
<organism evidence="9 12">
    <name type="scientific">Roseburia intestinalis</name>
    <dbReference type="NCBI Taxonomy" id="166486"/>
    <lineage>
        <taxon>Bacteria</taxon>
        <taxon>Bacillati</taxon>
        <taxon>Bacillota</taxon>
        <taxon>Clostridia</taxon>
        <taxon>Lachnospirales</taxon>
        <taxon>Lachnospiraceae</taxon>
        <taxon>Roseburia</taxon>
    </lineage>
</organism>
<dbReference type="Gene3D" id="3.20.20.70">
    <property type="entry name" value="Aldolase class I"/>
    <property type="match status" value="1"/>
</dbReference>
<evidence type="ECO:0000313" key="8">
    <source>
        <dbReference type="EMBL" id="MVQ45617.1"/>
    </source>
</evidence>
<evidence type="ECO:0000313" key="11">
    <source>
        <dbReference type="Proteomes" id="UP000284051"/>
    </source>
</evidence>
<gene>
    <name evidence="10" type="ORF">DW264_03435</name>
    <name evidence="9" type="ORF">DW927_12980</name>
    <name evidence="8" type="ORF">GCK47_07845</name>
    <name evidence="7" type="ORF">GMD50_08955</name>
</gene>
<dbReference type="GO" id="GO:0051536">
    <property type="term" value="F:iron-sulfur cluster binding"/>
    <property type="evidence" value="ECO:0007669"/>
    <property type="project" value="UniProtKB-KW"/>
</dbReference>
<feature type="binding site" evidence="5">
    <location>
        <position position="56"/>
    </location>
    <ligand>
        <name>[4Fe-4S] cluster</name>
        <dbReference type="ChEBI" id="CHEBI:49883"/>
        <note>4Fe-4S-S-AdoMet</note>
    </ligand>
</feature>
<dbReference type="PANTHER" id="PTHR43075">
    <property type="entry name" value="FORMATE LYASE ACTIVATING ENZYME, PUTATIVE (AFU_ORTHOLOGUE AFUA_2G15630)-RELATED"/>
    <property type="match status" value="1"/>
</dbReference>
<dbReference type="Pfam" id="PF04055">
    <property type="entry name" value="Radical_SAM"/>
    <property type="match status" value="1"/>
</dbReference>
<dbReference type="Proteomes" id="UP000284051">
    <property type="component" value="Unassembled WGS sequence"/>
</dbReference>
<evidence type="ECO:0000313" key="10">
    <source>
        <dbReference type="EMBL" id="RHG29847.1"/>
    </source>
</evidence>
<keyword evidence="2 5" id="KW-0479">Metal-binding</keyword>
<evidence type="ECO:0000256" key="1">
    <source>
        <dbReference type="ARBA" id="ARBA00022691"/>
    </source>
</evidence>
<dbReference type="OrthoDB" id="9781783at2"/>
<dbReference type="InterPro" id="IPR007197">
    <property type="entry name" value="rSAM"/>
</dbReference>
<reference evidence="8 14" key="3">
    <citation type="submission" date="2019-10" db="EMBL/GenBank/DDBJ databases">
        <title>Roseburia spp. ameliorate alcoholic fatty liver via restoration of gut barrier function.</title>
        <authorList>
            <person name="Seo B."/>
            <person name="Ko G."/>
        </authorList>
    </citation>
    <scope>NUCLEOTIDE SEQUENCE [LARGE SCALE GENOMIC DNA]</scope>
    <source>
        <strain evidence="8 14">SNUG30017</strain>
    </source>
</reference>
<keyword evidence="1 5" id="KW-0949">S-adenosyl-L-methionine</keyword>
<dbReference type="InterPro" id="IPR013785">
    <property type="entry name" value="Aldolase_TIM"/>
</dbReference>
<evidence type="ECO:0000313" key="13">
    <source>
        <dbReference type="Proteomes" id="UP000478483"/>
    </source>
</evidence>
<protein>
    <submittedName>
        <fullName evidence="9">Radical SAM protein</fullName>
    </submittedName>
</protein>
<keyword evidence="4 5" id="KW-0411">Iron-sulfur</keyword>
<dbReference type="Proteomes" id="UP000479531">
    <property type="component" value="Unassembled WGS sequence"/>
</dbReference>
<evidence type="ECO:0000313" key="9">
    <source>
        <dbReference type="EMBL" id="RHA65847.1"/>
    </source>
</evidence>
<dbReference type="InterPro" id="IPR058240">
    <property type="entry name" value="rSAM_sf"/>
</dbReference>
<dbReference type="EMBL" id="QSFP01000015">
    <property type="protein sequence ID" value="RHA65847.1"/>
    <property type="molecule type" value="Genomic_DNA"/>
</dbReference>
<dbReference type="PANTHER" id="PTHR43075:SF1">
    <property type="entry name" value="FORMATE LYASE ACTIVATING ENZYME, PUTATIVE (AFU_ORTHOLOGUE AFUA_2G15630)-RELATED"/>
    <property type="match status" value="1"/>
</dbReference>
<dbReference type="InterPro" id="IPR016431">
    <property type="entry name" value="Pyrv-formate_lyase-activ_prd"/>
</dbReference>
<evidence type="ECO:0000259" key="6">
    <source>
        <dbReference type="Pfam" id="PF04055"/>
    </source>
</evidence>
<name>A0A3R6AFP2_9FIRM</name>
<accession>A0A3R6AFP2</accession>
<evidence type="ECO:0000313" key="12">
    <source>
        <dbReference type="Proteomes" id="UP000284465"/>
    </source>
</evidence>
<evidence type="ECO:0000313" key="14">
    <source>
        <dbReference type="Proteomes" id="UP000479531"/>
    </source>
</evidence>
<dbReference type="GO" id="GO:0003824">
    <property type="term" value="F:catalytic activity"/>
    <property type="evidence" value="ECO:0007669"/>
    <property type="project" value="InterPro"/>
</dbReference>
<dbReference type="SFLD" id="SFLDS00029">
    <property type="entry name" value="Radical_SAM"/>
    <property type="match status" value="1"/>
</dbReference>
<evidence type="ECO:0000256" key="4">
    <source>
        <dbReference type="ARBA" id="ARBA00023014"/>
    </source>
</evidence>
<comment type="caution">
    <text evidence="9">The sequence shown here is derived from an EMBL/GenBank/DDBJ whole genome shotgun (WGS) entry which is preliminary data.</text>
</comment>
<dbReference type="GO" id="GO:0046872">
    <property type="term" value="F:metal ion binding"/>
    <property type="evidence" value="ECO:0007669"/>
    <property type="project" value="UniProtKB-KW"/>
</dbReference>
<dbReference type="PIRSF" id="PIRSF004869">
    <property type="entry name" value="PflX_prd"/>
    <property type="match status" value="1"/>
</dbReference>
<feature type="domain" description="Radical SAM core" evidence="6">
    <location>
        <begin position="45"/>
        <end position="150"/>
    </location>
</feature>
<evidence type="ECO:0000313" key="7">
    <source>
        <dbReference type="EMBL" id="MTR85190.1"/>
    </source>
</evidence>
<dbReference type="RefSeq" id="WP_006856442.1">
    <property type="nucleotide sequence ID" value="NZ_CABIYH010000009.1"/>
</dbReference>
<dbReference type="GeneID" id="61432196"/>
<dbReference type="Proteomes" id="UP000478483">
    <property type="component" value="Unassembled WGS sequence"/>
</dbReference>
<feature type="binding site" evidence="5">
    <location>
        <position position="53"/>
    </location>
    <ligand>
        <name>[4Fe-4S] cluster</name>
        <dbReference type="ChEBI" id="CHEBI:49883"/>
        <note>4Fe-4S-S-AdoMet</note>
    </ligand>
</feature>
<reference evidence="11 12" key="1">
    <citation type="submission" date="2018-08" db="EMBL/GenBank/DDBJ databases">
        <title>A genome reference for cultivated species of the human gut microbiota.</title>
        <authorList>
            <person name="Zou Y."/>
            <person name="Xue W."/>
            <person name="Luo G."/>
        </authorList>
    </citation>
    <scope>NUCLEOTIDE SEQUENCE [LARGE SCALE GENOMIC DNA]</scope>
    <source>
        <strain evidence="10 11">AM22-21LB</strain>
        <strain evidence="9 12">AM43-11</strain>
    </source>
</reference>
<sequence length="288" mass="32046">MCAVDRKSGERGICGQTTEIKVARAALHFWEEPCISGEMGSGAVFFSGCALHCVFCQNENIANGTAGKVISTERLGEIFLELQEKGANNINLVTPGQFVPQIIKAVELARNQNLKIPIVYNTSSYENVDTIRSLEGIVDIYLPDFKYFDTALSAKYSHAPDYPAVAKAVIAEMVRQTGAAVFENGEDSLMKRGTIVRHLILPGCTKDSKAVLKYLHETYENQIYISIMHQFTPLSNVKKYPELNRKITDREYDEVIDFAIDIGIENGFIQEGETAEESFIPEFDNEGV</sequence>
<dbReference type="EMBL" id="QRID01000003">
    <property type="protein sequence ID" value="RHG29847.1"/>
    <property type="molecule type" value="Genomic_DNA"/>
</dbReference>
<evidence type="ECO:0000256" key="5">
    <source>
        <dbReference type="PIRSR" id="PIRSR004869-50"/>
    </source>
</evidence>
<comment type="cofactor">
    <cofactor evidence="5">
        <name>[4Fe-4S] cluster</name>
        <dbReference type="ChEBI" id="CHEBI:49883"/>
    </cofactor>
    <text evidence="5">Binds 1 [4Fe-4S] cluster. The cluster is coordinated with 3 cysteines and an exchangeable S-adenosyl-L-methionine.</text>
</comment>
<proteinExistence type="predicted"/>